<keyword evidence="2" id="KW-1185">Reference proteome</keyword>
<dbReference type="AlphaFoldDB" id="A0AA41UI96"/>
<evidence type="ECO:0000313" key="2">
    <source>
        <dbReference type="Proteomes" id="UP001165341"/>
    </source>
</evidence>
<proteinExistence type="predicted"/>
<sequence length="360" mass="37462">MSNRDRTALRDRGRTLVAVVLVAVLLVAALVAAIGSLNREVYSAGGFVRQYLDALARHDTVSALSLPGVTPTAAELTAAGLPTDLPNTLLRASVLSSITAIRLVSDTVTQGSTGSGPQASTGTAEVHTVIYAFDLDGAPETMEFRVARAGTYAAVFDSWRFDTSPLAVLGVTVLHEASFSVNGLTLDTRAHAAADAPVTFSNQAAYLAFAPARYTIAHESALLSAAPQSVPVTQSGATDVSVDAEPNASFVGQVQSELNTFLDSCATQTVLQPSDCPFGIEINDRVKSVPAWSIAEYPAVTLAAGETAFDMPATAGRAHIKVAVQSLFDGDLSTRDEDVPFAVSIQVVVGADGSLAIQLR</sequence>
<evidence type="ECO:0000313" key="1">
    <source>
        <dbReference type="EMBL" id="MCI4659274.1"/>
    </source>
</evidence>
<dbReference type="EMBL" id="JALGAR010000004">
    <property type="protein sequence ID" value="MCI4659274.1"/>
    <property type="molecule type" value="Genomic_DNA"/>
</dbReference>
<comment type="caution">
    <text evidence="1">The sequence shown here is derived from an EMBL/GenBank/DDBJ whole genome shotgun (WGS) entry which is preliminary data.</text>
</comment>
<protein>
    <submittedName>
        <fullName evidence="1">Uncharacterized protein</fullName>
    </submittedName>
</protein>
<accession>A0AA41UI96</accession>
<dbReference type="Proteomes" id="UP001165341">
    <property type="component" value="Unassembled WGS sequence"/>
</dbReference>
<gene>
    <name evidence="1" type="ORF">MQH31_15815</name>
</gene>
<organism evidence="1 2">
    <name type="scientific">Cryobacterium zhongshanensis</name>
    <dbReference type="NCBI Taxonomy" id="2928153"/>
    <lineage>
        <taxon>Bacteria</taxon>
        <taxon>Bacillati</taxon>
        <taxon>Actinomycetota</taxon>
        <taxon>Actinomycetes</taxon>
        <taxon>Micrococcales</taxon>
        <taxon>Microbacteriaceae</taxon>
        <taxon>Cryobacterium</taxon>
    </lineage>
</organism>
<dbReference type="RefSeq" id="WP_243012826.1">
    <property type="nucleotide sequence ID" value="NZ_JALGAR010000004.1"/>
</dbReference>
<name>A0AA41UI96_9MICO</name>
<reference evidence="1" key="1">
    <citation type="submission" date="2022-03" db="EMBL/GenBank/DDBJ databases">
        <title>Cryobacterium sp. nov. strain ZS14-85, isolated from Antarctic soil.</title>
        <authorList>
            <person name="Li J."/>
            <person name="Niu G."/>
        </authorList>
    </citation>
    <scope>NUCLEOTIDE SEQUENCE</scope>
    <source>
        <strain evidence="1">ZS14-85</strain>
    </source>
</reference>